<name>A0AAQ3NYW5_VIGMU</name>
<dbReference type="EMBL" id="CP144698">
    <property type="protein sequence ID" value="WVZ17472.1"/>
    <property type="molecule type" value="Genomic_DNA"/>
</dbReference>
<organism evidence="4 5">
    <name type="scientific">Vigna mungo</name>
    <name type="common">Black gram</name>
    <name type="synonym">Phaseolus mungo</name>
    <dbReference type="NCBI Taxonomy" id="3915"/>
    <lineage>
        <taxon>Eukaryota</taxon>
        <taxon>Viridiplantae</taxon>
        <taxon>Streptophyta</taxon>
        <taxon>Embryophyta</taxon>
        <taxon>Tracheophyta</taxon>
        <taxon>Spermatophyta</taxon>
        <taxon>Magnoliopsida</taxon>
        <taxon>eudicotyledons</taxon>
        <taxon>Gunneridae</taxon>
        <taxon>Pentapetalae</taxon>
        <taxon>rosids</taxon>
        <taxon>fabids</taxon>
        <taxon>Fabales</taxon>
        <taxon>Fabaceae</taxon>
        <taxon>Papilionoideae</taxon>
        <taxon>50 kb inversion clade</taxon>
        <taxon>NPAAA clade</taxon>
        <taxon>indigoferoid/millettioid clade</taxon>
        <taxon>Phaseoleae</taxon>
        <taxon>Vigna</taxon>
    </lineage>
</organism>
<protein>
    <submittedName>
        <fullName evidence="4">Uncharacterized protein</fullName>
    </submittedName>
</protein>
<evidence type="ECO:0000256" key="1">
    <source>
        <dbReference type="ARBA" id="ARBA00004308"/>
    </source>
</evidence>
<evidence type="ECO:0000256" key="2">
    <source>
        <dbReference type="ARBA" id="ARBA00022448"/>
    </source>
</evidence>
<keyword evidence="2" id="KW-0813">Transport</keyword>
<feature type="transmembrane region" description="Helical" evidence="3">
    <location>
        <begin position="187"/>
        <end position="210"/>
    </location>
</feature>
<dbReference type="InterPro" id="IPR011009">
    <property type="entry name" value="Kinase-like_dom_sf"/>
</dbReference>
<evidence type="ECO:0000313" key="5">
    <source>
        <dbReference type="Proteomes" id="UP001374535"/>
    </source>
</evidence>
<feature type="transmembrane region" description="Helical" evidence="3">
    <location>
        <begin position="104"/>
        <end position="122"/>
    </location>
</feature>
<dbReference type="PANTHER" id="PTHR31651:SF44">
    <property type="entry name" value="AUXIN EFFLUX CARRIER FAMILY PROTEIN"/>
    <property type="match status" value="1"/>
</dbReference>
<dbReference type="SUPFAM" id="SSF56112">
    <property type="entry name" value="Protein kinase-like (PK-like)"/>
    <property type="match status" value="1"/>
</dbReference>
<keyword evidence="3" id="KW-1133">Transmembrane helix</keyword>
<sequence length="212" mass="23667">MPPLPCRIIVEIVLYRHCTTCNEETTNPMAAIDATEALLKNCLSCGSDPTCLRSRENPQIRFVHQPSTHHQALLSLEHLEFVSFPSIHASQTLRSKNQNNDRDTSLAFFCLVLVVLGYVSFLKWRGLRKKVLATKGFHASRVIRSGSFGTIYKTLFESFGTIAAIKIHLHSGTITQLFGAGENECSVIMLATYSCAAVSVTLWSTFYLWLVL</sequence>
<dbReference type="InterPro" id="IPR045033">
    <property type="entry name" value="PILS1/3/4/5/7"/>
</dbReference>
<proteinExistence type="predicted"/>
<dbReference type="GO" id="GO:0080162">
    <property type="term" value="P:endoplasmic reticulum to cytosol auxin transport"/>
    <property type="evidence" value="ECO:0007669"/>
    <property type="project" value="InterPro"/>
</dbReference>
<accession>A0AAQ3NYW5</accession>
<keyword evidence="3" id="KW-0812">Transmembrane</keyword>
<reference evidence="4 5" key="1">
    <citation type="journal article" date="2023" name="Life. Sci Alliance">
        <title>Evolutionary insights into 3D genome organization and epigenetic landscape of Vigna mungo.</title>
        <authorList>
            <person name="Junaid A."/>
            <person name="Singh B."/>
            <person name="Bhatia S."/>
        </authorList>
    </citation>
    <scope>NUCLEOTIDE SEQUENCE [LARGE SCALE GENOMIC DNA]</scope>
    <source>
        <strain evidence="4">Urdbean</strain>
    </source>
</reference>
<dbReference type="AlphaFoldDB" id="A0AAQ3NYW5"/>
<keyword evidence="3" id="KW-0472">Membrane</keyword>
<dbReference type="Proteomes" id="UP001374535">
    <property type="component" value="Chromosome 3"/>
</dbReference>
<dbReference type="PANTHER" id="PTHR31651">
    <property type="match status" value="1"/>
</dbReference>
<evidence type="ECO:0000313" key="4">
    <source>
        <dbReference type="EMBL" id="WVZ17472.1"/>
    </source>
</evidence>
<comment type="subcellular location">
    <subcellularLocation>
        <location evidence="1">Endomembrane system</location>
    </subcellularLocation>
</comment>
<dbReference type="GO" id="GO:0012505">
    <property type="term" value="C:endomembrane system"/>
    <property type="evidence" value="ECO:0007669"/>
    <property type="project" value="UniProtKB-SubCell"/>
</dbReference>
<gene>
    <name evidence="4" type="ORF">V8G54_010454</name>
</gene>
<keyword evidence="5" id="KW-1185">Reference proteome</keyword>
<evidence type="ECO:0000256" key="3">
    <source>
        <dbReference type="SAM" id="Phobius"/>
    </source>
</evidence>